<dbReference type="EMBL" id="LLXX01000180">
    <property type="protein sequence ID" value="KRQ97972.1"/>
    <property type="molecule type" value="Genomic_DNA"/>
</dbReference>
<dbReference type="GO" id="GO:0016787">
    <property type="term" value="F:hydrolase activity"/>
    <property type="evidence" value="ECO:0007669"/>
    <property type="project" value="UniProtKB-KW"/>
</dbReference>
<dbReference type="InterPro" id="IPR050228">
    <property type="entry name" value="Carboxylesterase_BioH"/>
</dbReference>
<dbReference type="OrthoDB" id="9780765at2"/>
<comment type="caution">
    <text evidence="2">The sequence shown here is derived from an EMBL/GenBank/DDBJ whole genome shotgun (WGS) entry which is preliminary data.</text>
</comment>
<gene>
    <name evidence="2" type="ORF">CP49_24165</name>
</gene>
<dbReference type="AlphaFoldDB" id="A0A0R3KWU7"/>
<organism evidence="2 3">
    <name type="scientific">Bradyrhizobium valentinum</name>
    <dbReference type="NCBI Taxonomy" id="1518501"/>
    <lineage>
        <taxon>Bacteria</taxon>
        <taxon>Pseudomonadati</taxon>
        <taxon>Pseudomonadota</taxon>
        <taxon>Alphaproteobacteria</taxon>
        <taxon>Hyphomicrobiales</taxon>
        <taxon>Nitrobacteraceae</taxon>
        <taxon>Bradyrhizobium</taxon>
    </lineage>
</organism>
<name>A0A0R3KWU7_9BRAD</name>
<keyword evidence="2" id="KW-0378">Hydrolase</keyword>
<evidence type="ECO:0000313" key="3">
    <source>
        <dbReference type="Proteomes" id="UP000051913"/>
    </source>
</evidence>
<evidence type="ECO:0000313" key="2">
    <source>
        <dbReference type="EMBL" id="KRQ97972.1"/>
    </source>
</evidence>
<dbReference type="InterPro" id="IPR000073">
    <property type="entry name" value="AB_hydrolase_1"/>
</dbReference>
<reference evidence="2 3" key="1">
    <citation type="submission" date="2014-03" db="EMBL/GenBank/DDBJ databases">
        <title>Bradyrhizobium valentinum sp. nov., isolated from effective nodules of Lupinus mariae-josephae, a lupine endemic of basic-lime soils in Eastern Spain.</title>
        <authorList>
            <person name="Duran D."/>
            <person name="Rey L."/>
            <person name="Navarro A."/>
            <person name="Busquets A."/>
            <person name="Imperial J."/>
            <person name="Ruiz-Argueso T."/>
        </authorList>
    </citation>
    <scope>NUCLEOTIDE SEQUENCE [LARGE SCALE GENOMIC DNA]</scope>
    <source>
        <strain evidence="2 3">LmjM3</strain>
    </source>
</reference>
<dbReference type="Gene3D" id="3.40.50.1820">
    <property type="entry name" value="alpha/beta hydrolase"/>
    <property type="match status" value="1"/>
</dbReference>
<protein>
    <submittedName>
        <fullName evidence="2">Hydrolase</fullName>
    </submittedName>
</protein>
<keyword evidence="3" id="KW-1185">Reference proteome</keyword>
<dbReference type="Proteomes" id="UP000051913">
    <property type="component" value="Unassembled WGS sequence"/>
</dbReference>
<sequence>MQTINVNGYDMAYLDVGKDAFNRPPLVCVHGSLCDFRIWSSVLGPLTRKHRVVAPSLRHFFPDHWDGVGDTYSIAQHVEDVIAFIEKLDAKPVDLMGHSRGGHICFRVAQRRPDLLRKLILAEPGGELDATLDPAYKPGPSPLAAQIAASAEAIVKGDIDGGLQIFLDALEGPGAWKRLPATPKQLLRDNATTLVGQTRDQRPLLSRMDAEAIRTPTLFIGGANTKGTFPRVLHALAANVKGSRTEIIPNATHPMFEQAPQKYCEIVLTYLAEDRSPCRP</sequence>
<feature type="domain" description="AB hydrolase-1" evidence="1">
    <location>
        <begin position="26"/>
        <end position="264"/>
    </location>
</feature>
<dbReference type="Pfam" id="PF12697">
    <property type="entry name" value="Abhydrolase_6"/>
    <property type="match status" value="1"/>
</dbReference>
<dbReference type="SUPFAM" id="SSF53474">
    <property type="entry name" value="alpha/beta-Hydrolases"/>
    <property type="match status" value="1"/>
</dbReference>
<dbReference type="RefSeq" id="WP_057854349.1">
    <property type="nucleotide sequence ID" value="NZ_LLXX01000180.1"/>
</dbReference>
<accession>A0A0R3KWU7</accession>
<dbReference type="InterPro" id="IPR029058">
    <property type="entry name" value="AB_hydrolase_fold"/>
</dbReference>
<dbReference type="PANTHER" id="PTHR43194:SF2">
    <property type="entry name" value="PEROXISOMAL MEMBRANE PROTEIN LPX1"/>
    <property type="match status" value="1"/>
</dbReference>
<evidence type="ECO:0000259" key="1">
    <source>
        <dbReference type="Pfam" id="PF12697"/>
    </source>
</evidence>
<proteinExistence type="predicted"/>
<dbReference type="PANTHER" id="PTHR43194">
    <property type="entry name" value="HYDROLASE ALPHA/BETA FOLD FAMILY"/>
    <property type="match status" value="1"/>
</dbReference>
<dbReference type="STRING" id="1518501.CQ10_20925"/>